<protein>
    <recommendedName>
        <fullName evidence="2">Alkyl hydroperoxide reductase subunit C/ Thiol specific antioxidant domain-containing protein</fullName>
    </recommendedName>
</protein>
<dbReference type="InterPro" id="IPR036249">
    <property type="entry name" value="Thioredoxin-like_sf"/>
</dbReference>
<dbReference type="AlphaFoldDB" id="A0A177CJQ8"/>
<dbReference type="GO" id="GO:0016491">
    <property type="term" value="F:oxidoreductase activity"/>
    <property type="evidence" value="ECO:0007669"/>
    <property type="project" value="InterPro"/>
</dbReference>
<reference evidence="3 4" key="1">
    <citation type="submission" date="2016-05" db="EMBL/GenBank/DDBJ databases">
        <title>Comparative analysis of secretome profiles of manganese(II)-oxidizing ascomycete fungi.</title>
        <authorList>
            <consortium name="DOE Joint Genome Institute"/>
            <person name="Zeiner C.A."/>
            <person name="Purvine S.O."/>
            <person name="Zink E.M."/>
            <person name="Wu S."/>
            <person name="Pasa-Tolic L."/>
            <person name="Chaput D.L."/>
            <person name="Haridas S."/>
            <person name="Grigoriev I.V."/>
            <person name="Santelli C.M."/>
            <person name="Hansel C.M."/>
        </authorList>
    </citation>
    <scope>NUCLEOTIDE SEQUENCE [LARGE SCALE GENOMIC DNA]</scope>
    <source>
        <strain evidence="3 4">AP3s5-JAC2a</strain>
    </source>
</reference>
<keyword evidence="4" id="KW-1185">Reference proteome</keyword>
<name>A0A177CJQ8_9PLEO</name>
<dbReference type="GO" id="GO:0016209">
    <property type="term" value="F:antioxidant activity"/>
    <property type="evidence" value="ECO:0007669"/>
    <property type="project" value="InterPro"/>
</dbReference>
<dbReference type="GeneID" id="28770613"/>
<dbReference type="OrthoDB" id="338622at2759"/>
<feature type="domain" description="Alkyl hydroperoxide reductase subunit C/ Thiol specific antioxidant" evidence="2">
    <location>
        <begin position="70"/>
        <end position="132"/>
    </location>
</feature>
<dbReference type="Pfam" id="PF00578">
    <property type="entry name" value="AhpC-TSA"/>
    <property type="match status" value="1"/>
</dbReference>
<accession>A0A177CJQ8</accession>
<dbReference type="STRING" id="1460663.A0A177CJQ8"/>
<dbReference type="Proteomes" id="UP000077069">
    <property type="component" value="Unassembled WGS sequence"/>
</dbReference>
<evidence type="ECO:0000259" key="2">
    <source>
        <dbReference type="Pfam" id="PF00578"/>
    </source>
</evidence>
<dbReference type="InParanoid" id="A0A177CJQ8"/>
<dbReference type="EMBL" id="KV441551">
    <property type="protein sequence ID" value="OAG07733.1"/>
    <property type="molecule type" value="Genomic_DNA"/>
</dbReference>
<sequence length="137" mass="15711">MSYGPARLSGRWCMRAFFSLRLPSVALSTTSGDQVDLPSLSGLKFRFCYPRTGAPDEKITPTWNAVPGARVCTPQVCSFRDKIDKFRQLRVEHLYGLSTQDTQYQQEARERLHLPYDLLSDDTLEFAMALKLPTFEW</sequence>
<keyword evidence="1" id="KW-0732">Signal</keyword>
<dbReference type="Gene3D" id="3.40.30.10">
    <property type="entry name" value="Glutaredoxin"/>
    <property type="match status" value="1"/>
</dbReference>
<evidence type="ECO:0000256" key="1">
    <source>
        <dbReference type="SAM" id="SignalP"/>
    </source>
</evidence>
<dbReference type="InterPro" id="IPR000866">
    <property type="entry name" value="AhpC/TSA"/>
</dbReference>
<organism evidence="3 4">
    <name type="scientific">Paraphaeosphaeria sporulosa</name>
    <dbReference type="NCBI Taxonomy" id="1460663"/>
    <lineage>
        <taxon>Eukaryota</taxon>
        <taxon>Fungi</taxon>
        <taxon>Dikarya</taxon>
        <taxon>Ascomycota</taxon>
        <taxon>Pezizomycotina</taxon>
        <taxon>Dothideomycetes</taxon>
        <taxon>Pleosporomycetidae</taxon>
        <taxon>Pleosporales</taxon>
        <taxon>Massarineae</taxon>
        <taxon>Didymosphaeriaceae</taxon>
        <taxon>Paraphaeosphaeria</taxon>
    </lineage>
</organism>
<gene>
    <name evidence="3" type="ORF">CC84DRAFT_708401</name>
</gene>
<evidence type="ECO:0000313" key="3">
    <source>
        <dbReference type="EMBL" id="OAG07733.1"/>
    </source>
</evidence>
<dbReference type="RefSeq" id="XP_018038098.1">
    <property type="nucleotide sequence ID" value="XM_018187127.1"/>
</dbReference>
<feature type="signal peptide" evidence="1">
    <location>
        <begin position="1"/>
        <end position="28"/>
    </location>
</feature>
<proteinExistence type="predicted"/>
<dbReference type="SUPFAM" id="SSF52833">
    <property type="entry name" value="Thioredoxin-like"/>
    <property type="match status" value="1"/>
</dbReference>
<evidence type="ECO:0000313" key="4">
    <source>
        <dbReference type="Proteomes" id="UP000077069"/>
    </source>
</evidence>
<feature type="chain" id="PRO_5008058267" description="Alkyl hydroperoxide reductase subunit C/ Thiol specific antioxidant domain-containing protein" evidence="1">
    <location>
        <begin position="29"/>
        <end position="137"/>
    </location>
</feature>